<protein>
    <submittedName>
        <fullName evidence="2">Uncharacterized protein</fullName>
    </submittedName>
</protein>
<evidence type="ECO:0000313" key="2">
    <source>
        <dbReference type="EMBL" id="CAK0795409.1"/>
    </source>
</evidence>
<comment type="caution">
    <text evidence="2">The sequence shown here is derived from an EMBL/GenBank/DDBJ whole genome shotgun (WGS) entry which is preliminary data.</text>
</comment>
<feature type="compositionally biased region" description="Low complexity" evidence="1">
    <location>
        <begin position="91"/>
        <end position="100"/>
    </location>
</feature>
<feature type="compositionally biased region" description="Low complexity" evidence="1">
    <location>
        <begin position="111"/>
        <end position="129"/>
    </location>
</feature>
<feature type="compositionally biased region" description="Low complexity" evidence="1">
    <location>
        <begin position="47"/>
        <end position="57"/>
    </location>
</feature>
<feature type="compositionally biased region" description="Basic and acidic residues" evidence="1">
    <location>
        <begin position="402"/>
        <end position="412"/>
    </location>
</feature>
<proteinExistence type="predicted"/>
<keyword evidence="3" id="KW-1185">Reference proteome</keyword>
<evidence type="ECO:0000256" key="1">
    <source>
        <dbReference type="SAM" id="MobiDB-lite"/>
    </source>
</evidence>
<gene>
    <name evidence="2" type="ORF">PCOR1329_LOCUS5091</name>
</gene>
<evidence type="ECO:0000313" key="3">
    <source>
        <dbReference type="Proteomes" id="UP001189429"/>
    </source>
</evidence>
<feature type="region of interest" description="Disordered" evidence="1">
    <location>
        <begin position="1"/>
        <end position="436"/>
    </location>
</feature>
<name>A0ABN9PTW7_9DINO</name>
<feature type="compositionally biased region" description="Low complexity" evidence="1">
    <location>
        <begin position="170"/>
        <end position="197"/>
    </location>
</feature>
<dbReference type="Proteomes" id="UP001189429">
    <property type="component" value="Unassembled WGS sequence"/>
</dbReference>
<reference evidence="2" key="1">
    <citation type="submission" date="2023-10" db="EMBL/GenBank/DDBJ databases">
        <authorList>
            <person name="Chen Y."/>
            <person name="Shah S."/>
            <person name="Dougan E. K."/>
            <person name="Thang M."/>
            <person name="Chan C."/>
        </authorList>
    </citation>
    <scope>NUCLEOTIDE SEQUENCE [LARGE SCALE GENOMIC DNA]</scope>
</reference>
<sequence>MAATISPRGPAAEGSAPRWGAEDGEGGDAGLAAGGPVDAGVGDDGASDAGSAESSAEQLQHRRRPGSLLPGASRRRTRQLRKERVAKDSQAPGGAVADEAPPGPPAGGAAGSPRPAAGEPAEAPASEEPAGGGAGDSAPSADGSEDRGAPAPTTAAWAPSSRPRRRRRSSSASPPTSLPRSRSSTAMAPRSRLALRPRPSPRTEGGRGEPAPAETPRRRLLQPARPEVQTWPPATPSRGSMPAAPSPSRRCWPQPPRRLPSFSLDEDDAEEEEEEEDTTRSAAASRNAWKQRGMDSSSTRSTEDAIPSYRDEESGSASARAKKTGAGIASTDGGVPRRKKKRGRMPLACTAPSPAWPRTRPGGVPLAHPAGEPGDPHGPGGGLLPHEAVARSARDRKRGERRRGAPEEEKVPRAPPRRLAGPDAAAEGVVGAHPRGRGEALADARGELISEPDRGPRRPCAAAVEKVILRELGGLAISPS</sequence>
<feature type="compositionally biased region" description="Low complexity" evidence="1">
    <location>
        <begin position="149"/>
        <end position="161"/>
    </location>
</feature>
<accession>A0ABN9PTW7</accession>
<organism evidence="2 3">
    <name type="scientific">Prorocentrum cordatum</name>
    <dbReference type="NCBI Taxonomy" id="2364126"/>
    <lineage>
        <taxon>Eukaryota</taxon>
        <taxon>Sar</taxon>
        <taxon>Alveolata</taxon>
        <taxon>Dinophyceae</taxon>
        <taxon>Prorocentrales</taxon>
        <taxon>Prorocentraceae</taxon>
        <taxon>Prorocentrum</taxon>
    </lineage>
</organism>
<feature type="compositionally biased region" description="Acidic residues" evidence="1">
    <location>
        <begin position="264"/>
        <end position="277"/>
    </location>
</feature>
<dbReference type="EMBL" id="CAUYUJ010001336">
    <property type="protein sequence ID" value="CAK0795409.1"/>
    <property type="molecule type" value="Genomic_DNA"/>
</dbReference>